<comment type="caution">
    <text evidence="1">The sequence shown here is derived from an EMBL/GenBank/DDBJ whole genome shotgun (WGS) entry which is preliminary data.</text>
</comment>
<name>A0A314XWW7_PRUYE</name>
<protein>
    <submittedName>
        <fullName evidence="1">Uncharacterized protein</fullName>
    </submittedName>
</protein>
<evidence type="ECO:0000313" key="2">
    <source>
        <dbReference type="Proteomes" id="UP000250321"/>
    </source>
</evidence>
<proteinExistence type="predicted"/>
<dbReference type="AlphaFoldDB" id="A0A314XWW7"/>
<gene>
    <name evidence="1" type="ORF">Pyn_28222</name>
</gene>
<dbReference type="Proteomes" id="UP000250321">
    <property type="component" value="Unassembled WGS sequence"/>
</dbReference>
<sequence length="120" mass="13876">MTKGLKMRVKIVKTLNFMTVLISKDEQCLLEKDDRAFDNYVDHNAPDIDPVAYEGEKSDDMAISDVNSLDSSSCDEVDLPMRKRKRKLPKFEDFRHETNLNNLIFKLGIDFPVSMYLGKQ</sequence>
<dbReference type="OrthoDB" id="10399642at2759"/>
<reference evidence="1 2" key="1">
    <citation type="submission" date="2018-02" db="EMBL/GenBank/DDBJ databases">
        <title>Draft genome of wild Prunus yedoensis var. nudiflora.</title>
        <authorList>
            <person name="Baek S."/>
            <person name="Kim J.-H."/>
            <person name="Choi K."/>
            <person name="Kim G.-B."/>
            <person name="Cho A."/>
            <person name="Jang H."/>
            <person name="Shin C.-H."/>
            <person name="Yu H.-J."/>
            <person name="Mun J.-H."/>
        </authorList>
    </citation>
    <scope>NUCLEOTIDE SEQUENCE [LARGE SCALE GENOMIC DNA]</scope>
    <source>
        <strain evidence="2">cv. Jeju island</strain>
        <tissue evidence="1">Leaf</tissue>
    </source>
</reference>
<accession>A0A314XWW7</accession>
<dbReference type="EMBL" id="PJQY01001888">
    <property type="protein sequence ID" value="PQP98552.1"/>
    <property type="molecule type" value="Genomic_DNA"/>
</dbReference>
<keyword evidence="2" id="KW-1185">Reference proteome</keyword>
<organism evidence="1 2">
    <name type="scientific">Prunus yedoensis var. nudiflora</name>
    <dbReference type="NCBI Taxonomy" id="2094558"/>
    <lineage>
        <taxon>Eukaryota</taxon>
        <taxon>Viridiplantae</taxon>
        <taxon>Streptophyta</taxon>
        <taxon>Embryophyta</taxon>
        <taxon>Tracheophyta</taxon>
        <taxon>Spermatophyta</taxon>
        <taxon>Magnoliopsida</taxon>
        <taxon>eudicotyledons</taxon>
        <taxon>Gunneridae</taxon>
        <taxon>Pentapetalae</taxon>
        <taxon>rosids</taxon>
        <taxon>fabids</taxon>
        <taxon>Rosales</taxon>
        <taxon>Rosaceae</taxon>
        <taxon>Amygdaloideae</taxon>
        <taxon>Amygdaleae</taxon>
        <taxon>Prunus</taxon>
    </lineage>
</organism>
<evidence type="ECO:0000313" key="1">
    <source>
        <dbReference type="EMBL" id="PQP98552.1"/>
    </source>
</evidence>